<sequence length="140" mass="14736">MANDGGIGRIKQRLNAIPKDVRAAMVPELIKSGNDLAVTARILAPRDTGALQDSIAVTPGGANTPPYSSPGGRVSVPELAVAVTAGNKDVRYAHLVEHGTQEAAAQPFFWPAFRLLRKKISGRIKRAASKAVKKNWGGGS</sequence>
<comment type="caution">
    <text evidence="1">The sequence shown here is derived from an EMBL/GenBank/DDBJ whole genome shotgun (WGS) entry which is preliminary data.</text>
</comment>
<proteinExistence type="predicted"/>
<reference evidence="1" key="1">
    <citation type="journal article" date="2023" name="Phytobiomes J">
        <title>Deciphering the key players within the bacterial microbiota associated with aerial crown gall tumors on rhododendron: Insights into the gallobiome.</title>
        <authorList>
            <person name="Kuzmanovic N."/>
            <person name="Nesme J."/>
            <person name="Wolf J."/>
            <person name="Neumann-Schaal M."/>
            <person name="Petersen J."/>
            <person name="Fernandez-Gnecco G."/>
            <person name="Sproeer C."/>
            <person name="Bunk B."/>
            <person name="Overmann J."/>
            <person name="Sorensen S.J."/>
            <person name="Idczak E."/>
            <person name="Smalla K."/>
        </authorList>
    </citation>
    <scope>NUCLEOTIDE SEQUENCE</scope>
    <source>
        <strain evidence="1">Rho-11.1</strain>
    </source>
</reference>
<accession>A0AAW9FFA7</accession>
<dbReference type="NCBIfam" id="TIGR01725">
    <property type="entry name" value="phge_HK97_gp10"/>
    <property type="match status" value="1"/>
</dbReference>
<organism evidence="1">
    <name type="scientific">Agrobacterium rosae</name>
    <dbReference type="NCBI Taxonomy" id="1972867"/>
    <lineage>
        <taxon>Bacteria</taxon>
        <taxon>Pseudomonadati</taxon>
        <taxon>Pseudomonadota</taxon>
        <taxon>Alphaproteobacteria</taxon>
        <taxon>Hyphomicrobiales</taxon>
        <taxon>Rhizobiaceae</taxon>
        <taxon>Rhizobium/Agrobacterium group</taxon>
        <taxon>Agrobacterium</taxon>
    </lineage>
</organism>
<name>A0AAW9FFA7_9HYPH</name>
<gene>
    <name evidence="1" type="ORF">RMR22_03515</name>
</gene>
<dbReference type="InterPro" id="IPR010064">
    <property type="entry name" value="HK97-gp10_tail"/>
</dbReference>
<protein>
    <submittedName>
        <fullName evidence="1">HK97 gp10 family phage protein</fullName>
    </submittedName>
</protein>
<evidence type="ECO:0000313" key="1">
    <source>
        <dbReference type="EMBL" id="MDX8301299.1"/>
    </source>
</evidence>
<dbReference type="EMBL" id="JAVRAF010000001">
    <property type="protein sequence ID" value="MDX8301299.1"/>
    <property type="molecule type" value="Genomic_DNA"/>
</dbReference>
<dbReference type="RefSeq" id="WP_320202391.1">
    <property type="nucleotide sequence ID" value="NZ_CP192781.1"/>
</dbReference>
<dbReference type="Pfam" id="PF04883">
    <property type="entry name" value="HK97-gp10_like"/>
    <property type="match status" value="1"/>
</dbReference>
<dbReference type="AlphaFoldDB" id="A0AAW9FFA7"/>